<gene>
    <name evidence="1" type="ORF">SNE35_01015</name>
</gene>
<dbReference type="Proteomes" id="UP001285263">
    <property type="component" value="Unassembled WGS sequence"/>
</dbReference>
<proteinExistence type="predicted"/>
<sequence>MAKFLMGWELGDGLGHAARIKPLAQELQRRGHETLLVLRDLVQPAEILQDLQGTPRLQAPHWQHQTRGLPQPLASLPEILLSQGWLLAAHARALVEGWLAAIRLSGSQVLVADYAPSAVLAARIAGIPCATMGIGFYMPPDTTPLPSIRPELNIPTQRLLDTERLVLANANAVLAAHGKPPLGRLHELYTGDRPLLCTWPELDHYGRPESAAQGWFGPTFLADADKGERPAWPAGTGPRVFAYLKSGHPDHAAWLQALVDKGCRVICYLPEVAAGKPPPLRSPLLHYAARPVSLGAVLPDSDLIVCHAGEATLAQGLLAGVPLLLLPMQAEQAVMARVAAARTGAAINAAELPRPLPMAATLGRLLDDGRMRENAVAFAARYRGFSHAGQTTRMVNEFEALLSRS</sequence>
<accession>A0ABU5D9W9</accession>
<organism evidence="1 2">
    <name type="scientific">Roseateles agri</name>
    <dbReference type="NCBI Taxonomy" id="3098619"/>
    <lineage>
        <taxon>Bacteria</taxon>
        <taxon>Pseudomonadati</taxon>
        <taxon>Pseudomonadota</taxon>
        <taxon>Betaproteobacteria</taxon>
        <taxon>Burkholderiales</taxon>
        <taxon>Sphaerotilaceae</taxon>
        <taxon>Roseateles</taxon>
    </lineage>
</organism>
<dbReference type="SUPFAM" id="SSF53756">
    <property type="entry name" value="UDP-Glycosyltransferase/glycogen phosphorylase"/>
    <property type="match status" value="1"/>
</dbReference>
<dbReference type="RefSeq" id="WP_320420893.1">
    <property type="nucleotide sequence ID" value="NZ_JAXCLA010000001.1"/>
</dbReference>
<comment type="caution">
    <text evidence="1">The sequence shown here is derived from an EMBL/GenBank/DDBJ whole genome shotgun (WGS) entry which is preliminary data.</text>
</comment>
<protein>
    <recommendedName>
        <fullName evidence="3">Glycosyl transferase family 28 C-terminal domain-containing protein</fullName>
    </recommendedName>
</protein>
<evidence type="ECO:0000313" key="2">
    <source>
        <dbReference type="Proteomes" id="UP001285263"/>
    </source>
</evidence>
<dbReference type="EMBL" id="JAXCLA010000001">
    <property type="protein sequence ID" value="MDY0743060.1"/>
    <property type="molecule type" value="Genomic_DNA"/>
</dbReference>
<name>A0ABU5D9W9_9BURK</name>
<evidence type="ECO:0008006" key="3">
    <source>
        <dbReference type="Google" id="ProtNLM"/>
    </source>
</evidence>
<dbReference type="Gene3D" id="3.40.50.2000">
    <property type="entry name" value="Glycogen Phosphorylase B"/>
    <property type="match status" value="2"/>
</dbReference>
<evidence type="ECO:0000313" key="1">
    <source>
        <dbReference type="EMBL" id="MDY0743060.1"/>
    </source>
</evidence>
<keyword evidence="2" id="KW-1185">Reference proteome</keyword>
<reference evidence="1 2" key="1">
    <citation type="submission" date="2023-11" db="EMBL/GenBank/DDBJ databases">
        <title>Paucibacter sp. nov., isolated from fresh soil in Korea.</title>
        <authorList>
            <person name="Le N.T.T."/>
        </authorList>
    </citation>
    <scope>NUCLEOTIDE SEQUENCE [LARGE SCALE GENOMIC DNA]</scope>
    <source>
        <strain evidence="1 2">R3-3</strain>
    </source>
</reference>